<reference evidence="1 2" key="1">
    <citation type="journal article" date="2025" name="Microbiol. Resour. Announc.">
        <title>Draft genome sequences for Neonectria magnoliae and Neonectria punicea, canker pathogens of Liriodendron tulipifera and Acer saccharum in West Virginia.</title>
        <authorList>
            <person name="Petronek H.M."/>
            <person name="Kasson M.T."/>
            <person name="Metheny A.M."/>
            <person name="Stauder C.M."/>
            <person name="Lovett B."/>
            <person name="Lynch S.C."/>
            <person name="Garnas J.R."/>
            <person name="Kasson L.R."/>
            <person name="Stajich J.E."/>
        </authorList>
    </citation>
    <scope>NUCLEOTIDE SEQUENCE [LARGE SCALE GENOMIC DNA]</scope>
    <source>
        <strain evidence="1 2">NRRL 64651</strain>
    </source>
</reference>
<protein>
    <submittedName>
        <fullName evidence="1">Uncharacterized protein</fullName>
    </submittedName>
</protein>
<name>A0ABR1HUY9_9HYPO</name>
<proteinExistence type="predicted"/>
<sequence>MRAFSPVTCLDLHPVNRVLHLARVQLKLRHLNGVQESPDQVPTLTGRTEALELLVGGQVALQKALDKLEEGSRATILTINELSGIPQAMAEGWEQLHNTNNNIAETLKGVVTAVNEWCAHSKDVFTMHCTVVASIPSIIEHKVQLQQRLDERAVKEAFNAEKSNVSQRR</sequence>
<organism evidence="1 2">
    <name type="scientific">Neonectria magnoliae</name>
    <dbReference type="NCBI Taxonomy" id="2732573"/>
    <lineage>
        <taxon>Eukaryota</taxon>
        <taxon>Fungi</taxon>
        <taxon>Dikarya</taxon>
        <taxon>Ascomycota</taxon>
        <taxon>Pezizomycotina</taxon>
        <taxon>Sordariomycetes</taxon>
        <taxon>Hypocreomycetidae</taxon>
        <taxon>Hypocreales</taxon>
        <taxon>Nectriaceae</taxon>
        <taxon>Neonectria</taxon>
    </lineage>
</organism>
<dbReference type="EMBL" id="JAZAVK010000089">
    <property type="protein sequence ID" value="KAK7424637.1"/>
    <property type="molecule type" value="Genomic_DNA"/>
</dbReference>
<comment type="caution">
    <text evidence="1">The sequence shown here is derived from an EMBL/GenBank/DDBJ whole genome shotgun (WGS) entry which is preliminary data.</text>
</comment>
<dbReference type="Proteomes" id="UP001498421">
    <property type="component" value="Unassembled WGS sequence"/>
</dbReference>
<accession>A0ABR1HUY9</accession>
<evidence type="ECO:0000313" key="1">
    <source>
        <dbReference type="EMBL" id="KAK7424637.1"/>
    </source>
</evidence>
<gene>
    <name evidence="1" type="ORF">QQZ08_008520</name>
</gene>
<keyword evidence="2" id="KW-1185">Reference proteome</keyword>
<evidence type="ECO:0000313" key="2">
    <source>
        <dbReference type="Proteomes" id="UP001498421"/>
    </source>
</evidence>